<keyword evidence="2" id="KW-1185">Reference proteome</keyword>
<sequence length="202" mass="22985">MKKSLYLLILVVLVSCNNKTENNTSENKKNVTETSENKVVTPKNPCDLFNTDQLVSVFDIKNASTIEMYARDQYGSKKQCQFIWTEEEGSVAGSQIMIDITSKTEDMGATFARMLELDLQNGLTARENNETIIIKPTVLENFGDFAYHWEQHSFQSVQKITFQVNNEYRVDITYNAHKSINASKDLIKSKLIAIGKTIKQNL</sequence>
<gene>
    <name evidence="1" type="ORF">KK2020170_18280</name>
</gene>
<dbReference type="EMBL" id="AP024749">
    <property type="protein sequence ID" value="BCY28960.1"/>
    <property type="molecule type" value="Genomic_DNA"/>
</dbReference>
<evidence type="ECO:0000313" key="2">
    <source>
        <dbReference type="Proteomes" id="UP000825258"/>
    </source>
</evidence>
<evidence type="ECO:0000313" key="1">
    <source>
        <dbReference type="EMBL" id="BCY28960.1"/>
    </source>
</evidence>
<dbReference type="Proteomes" id="UP000825258">
    <property type="component" value="Chromosome"/>
</dbReference>
<protein>
    <recommendedName>
        <fullName evidence="3">Lipoprotein</fullName>
    </recommendedName>
</protein>
<evidence type="ECO:0008006" key="3">
    <source>
        <dbReference type="Google" id="ProtNLM"/>
    </source>
</evidence>
<organism evidence="1 2">
    <name type="scientific">Flavobacterium okayamense</name>
    <dbReference type="NCBI Taxonomy" id="2830782"/>
    <lineage>
        <taxon>Bacteria</taxon>
        <taxon>Pseudomonadati</taxon>
        <taxon>Bacteroidota</taxon>
        <taxon>Flavobacteriia</taxon>
        <taxon>Flavobacteriales</taxon>
        <taxon>Flavobacteriaceae</taxon>
        <taxon>Flavobacterium</taxon>
    </lineage>
</organism>
<proteinExistence type="predicted"/>
<accession>A0ABM7S647</accession>
<reference evidence="1 2" key="1">
    <citation type="submission" date="2021-06" db="EMBL/GenBank/DDBJ databases">
        <title>Whole genome sequences of Flavobacterium sp. KK2020170 and assembly.</title>
        <authorList>
            <person name="Kitahara K."/>
            <person name="Miyoshi S."/>
            <person name="Uesaka K."/>
        </authorList>
    </citation>
    <scope>NUCLEOTIDE SEQUENCE [LARGE SCALE GENOMIC DNA]</scope>
    <source>
        <strain evidence="1 2">KK2020170</strain>
    </source>
</reference>
<name>A0ABM7S647_9FLAO</name>
<dbReference type="PROSITE" id="PS51257">
    <property type="entry name" value="PROKAR_LIPOPROTEIN"/>
    <property type="match status" value="1"/>
</dbReference>
<dbReference type="RefSeq" id="WP_221258064.1">
    <property type="nucleotide sequence ID" value="NZ_AP024749.1"/>
</dbReference>